<dbReference type="PROSITE" id="PS50011">
    <property type="entry name" value="PROTEIN_KINASE_DOM"/>
    <property type="match status" value="1"/>
</dbReference>
<name>A0A0D3KFX4_EMIH1</name>
<dbReference type="HOGENOM" id="CLU_261111_0_0_1"/>
<dbReference type="SUPFAM" id="SSF56112">
    <property type="entry name" value="Protein kinase-like (PK-like)"/>
    <property type="match status" value="1"/>
</dbReference>
<evidence type="ECO:0000313" key="3">
    <source>
        <dbReference type="EnsemblProtists" id="EOD34659"/>
    </source>
</evidence>
<accession>A0A0D3KFX4</accession>
<evidence type="ECO:0000259" key="2">
    <source>
        <dbReference type="PROSITE" id="PS50011"/>
    </source>
</evidence>
<dbReference type="PaxDb" id="2903-EOD34659"/>
<dbReference type="Gene3D" id="1.10.510.10">
    <property type="entry name" value="Transferase(Phosphotransferase) domain 1"/>
    <property type="match status" value="1"/>
</dbReference>
<evidence type="ECO:0000313" key="4">
    <source>
        <dbReference type="Proteomes" id="UP000013827"/>
    </source>
</evidence>
<dbReference type="Proteomes" id="UP000013827">
    <property type="component" value="Unassembled WGS sequence"/>
</dbReference>
<dbReference type="eggNOG" id="KOG0591">
    <property type="taxonomic scope" value="Eukaryota"/>
</dbReference>
<dbReference type="InterPro" id="IPR011009">
    <property type="entry name" value="Kinase-like_dom_sf"/>
</dbReference>
<dbReference type="InterPro" id="IPR008271">
    <property type="entry name" value="Ser/Thr_kinase_AS"/>
</dbReference>
<reference evidence="4" key="1">
    <citation type="journal article" date="2013" name="Nature">
        <title>Pan genome of the phytoplankton Emiliania underpins its global distribution.</title>
        <authorList>
            <person name="Read B.A."/>
            <person name="Kegel J."/>
            <person name="Klute M.J."/>
            <person name="Kuo A."/>
            <person name="Lefebvre S.C."/>
            <person name="Maumus F."/>
            <person name="Mayer C."/>
            <person name="Miller J."/>
            <person name="Monier A."/>
            <person name="Salamov A."/>
            <person name="Young J."/>
            <person name="Aguilar M."/>
            <person name="Claverie J.M."/>
            <person name="Frickenhaus S."/>
            <person name="Gonzalez K."/>
            <person name="Herman E.K."/>
            <person name="Lin Y.C."/>
            <person name="Napier J."/>
            <person name="Ogata H."/>
            <person name="Sarno A.F."/>
            <person name="Shmutz J."/>
            <person name="Schroeder D."/>
            <person name="de Vargas C."/>
            <person name="Verret F."/>
            <person name="von Dassow P."/>
            <person name="Valentin K."/>
            <person name="Van de Peer Y."/>
            <person name="Wheeler G."/>
            <person name="Dacks J.B."/>
            <person name="Delwiche C.F."/>
            <person name="Dyhrman S.T."/>
            <person name="Glockner G."/>
            <person name="John U."/>
            <person name="Richards T."/>
            <person name="Worden A.Z."/>
            <person name="Zhang X."/>
            <person name="Grigoriev I.V."/>
            <person name="Allen A.E."/>
            <person name="Bidle K."/>
            <person name="Borodovsky M."/>
            <person name="Bowler C."/>
            <person name="Brownlee C."/>
            <person name="Cock J.M."/>
            <person name="Elias M."/>
            <person name="Gladyshev V.N."/>
            <person name="Groth M."/>
            <person name="Guda C."/>
            <person name="Hadaegh A."/>
            <person name="Iglesias-Rodriguez M.D."/>
            <person name="Jenkins J."/>
            <person name="Jones B.M."/>
            <person name="Lawson T."/>
            <person name="Leese F."/>
            <person name="Lindquist E."/>
            <person name="Lobanov A."/>
            <person name="Lomsadze A."/>
            <person name="Malik S.B."/>
            <person name="Marsh M.E."/>
            <person name="Mackinder L."/>
            <person name="Mock T."/>
            <person name="Mueller-Roeber B."/>
            <person name="Pagarete A."/>
            <person name="Parker M."/>
            <person name="Probert I."/>
            <person name="Quesneville H."/>
            <person name="Raines C."/>
            <person name="Rensing S.A."/>
            <person name="Riano-Pachon D.M."/>
            <person name="Richier S."/>
            <person name="Rokitta S."/>
            <person name="Shiraiwa Y."/>
            <person name="Soanes D.M."/>
            <person name="van der Giezen M."/>
            <person name="Wahlund T.M."/>
            <person name="Williams B."/>
            <person name="Wilson W."/>
            <person name="Wolfe G."/>
            <person name="Wurch L.L."/>
        </authorList>
    </citation>
    <scope>NUCLEOTIDE SEQUENCE</scope>
</reference>
<dbReference type="InterPro" id="IPR053235">
    <property type="entry name" value="Ser_Thr_kinase"/>
</dbReference>
<evidence type="ECO:0000256" key="1">
    <source>
        <dbReference type="SAM" id="MobiDB-lite"/>
    </source>
</evidence>
<dbReference type="GO" id="GO:0004674">
    <property type="term" value="F:protein serine/threonine kinase activity"/>
    <property type="evidence" value="ECO:0007669"/>
    <property type="project" value="TreeGrafter"/>
</dbReference>
<feature type="domain" description="Protein kinase" evidence="2">
    <location>
        <begin position="776"/>
        <end position="981"/>
    </location>
</feature>
<sequence length="1306" mass="137577">MSSRDIVSLLVALEQLESISASPASHSEAVSEEVVALAAELRQAVHGQGVRLPPSLVSADTASRIEEIRVTLSDPATSRRSLAWASLSTALASAEREARASWAAADMRSAHAVTEEADRLRGVADALATAVRQCAGATRGPEGFETGARAAICGLGSRPDLNGERGTILSYSAAKGRYAVILASGGPPLLVRPSNLLSLRWGSSSGGSDEQTQRLPHLAFIQGDFDFELALEDFDAWQRRRARAAAARKRTAAKKAAVRTALSATLRLLGGGEGGDDGGGRAGGGGRGGASSAAVREGLLADAGRAASAEDTARMPAPQTVADGIGADADACAGGGIHGIVKLCFPDGVAASTGRALGEAVSECLEAARELLSSLEQLEPPASLFAAGAAGDAALAASLLPPGLSPEARRVAQLYELLYEPAAVEEEAAAARSGAAAEAGDAAGDAVTGSRERLRERQGRINAEAGELSEHVAARDAAREAHVAALREAEARLLEMAGCETATSLDAAARSAAEASAAANTLLADAREAAGEGPRALGQVELPDVPRGADAGDGGGRRARIGSLARGLRVQGDQAARLAAVRRAFCTYVAEAAEAALLKATPLLPAATLVDPQGLLLHYDYDASLPAQQLLIAASDEAAARRARAQRLSNLRAALTRLTAERTEEELALRNGGAARLQASTAPLGAGAARAVARMALLELKYAREDGLEGQDLEAAKAAVKAATGAARDADRQLSQVHASLCARLPLFPELHRLLPDAAPRELLPIFHPQRTLKVYSNLRSLGTGAGRHAVRYAELEDGRPVVLKEYAVDAEGRRNCYKEAALLLRLRHPAVVPIEAVFCDVTDAHTTVHLQMPFYRNGTLREWWRACPPTAVEAASFVQALCAAVYHCDIKPDNILVDDAARPRLADFDVSLDATSRVTETLTLRGARPGAPSDVYALGVTLSEMLLGRSPHLCGLFDAMTARSAAARPSAAAALVHPCFEQLAAASAAEGGGGGRAKEERTCCLCLCDAPHVHAVGGGLECAAGRHFACDECLSHHVHHASVDDLRERARREGRAPHGCDADSYFADAELARHLSDDAFDEYLSSRRQLVEQRLATEAEERLRQVVQHELSNLASLDASQLRVRNARLEIAELLSLKCRAPFALQSDFAECYALQCPRCPTTFCAWCLGDVSAAADPHAHVIDCEQAPSDMLGHALFLRDDNGGPHVPPNPARKFERHWLFRKAVGVREVLRRLPQAEVDMLPREFVDVARIAATAEAGAALEPPPRQPAVVPHGAAAANGMDFEAPFPPWVEPAMRQEQQQQP</sequence>
<protein>
    <recommendedName>
        <fullName evidence="2">Protein kinase domain-containing protein</fullName>
    </recommendedName>
</protein>
<proteinExistence type="predicted"/>
<dbReference type="PROSITE" id="PS00108">
    <property type="entry name" value="PROTEIN_KINASE_ST"/>
    <property type="match status" value="1"/>
</dbReference>
<dbReference type="KEGG" id="ehx:EMIHUDRAFT_111199"/>
<dbReference type="Pfam" id="PF00069">
    <property type="entry name" value="Pkinase"/>
    <property type="match status" value="1"/>
</dbReference>
<dbReference type="GO" id="GO:0005737">
    <property type="term" value="C:cytoplasm"/>
    <property type="evidence" value="ECO:0007669"/>
    <property type="project" value="TreeGrafter"/>
</dbReference>
<keyword evidence="4" id="KW-1185">Reference proteome</keyword>
<reference evidence="3" key="2">
    <citation type="submission" date="2024-10" db="UniProtKB">
        <authorList>
            <consortium name="EnsemblProtists"/>
        </authorList>
    </citation>
    <scope>IDENTIFICATION</scope>
</reference>
<dbReference type="EnsemblProtists" id="EOD34659">
    <property type="protein sequence ID" value="EOD34659"/>
    <property type="gene ID" value="EMIHUDRAFT_111199"/>
</dbReference>
<dbReference type="GeneID" id="17279930"/>
<organism evidence="3 4">
    <name type="scientific">Emiliania huxleyi (strain CCMP1516)</name>
    <dbReference type="NCBI Taxonomy" id="280463"/>
    <lineage>
        <taxon>Eukaryota</taxon>
        <taxon>Haptista</taxon>
        <taxon>Haptophyta</taxon>
        <taxon>Prymnesiophyceae</taxon>
        <taxon>Isochrysidales</taxon>
        <taxon>Noelaerhabdaceae</taxon>
        <taxon>Emiliania</taxon>
    </lineage>
</organism>
<dbReference type="PANTHER" id="PTHR24361">
    <property type="entry name" value="MITOGEN-ACTIVATED KINASE KINASE KINASE"/>
    <property type="match status" value="1"/>
</dbReference>
<feature type="region of interest" description="Disordered" evidence="1">
    <location>
        <begin position="1262"/>
        <end position="1306"/>
    </location>
</feature>
<dbReference type="InterPro" id="IPR000719">
    <property type="entry name" value="Prot_kinase_dom"/>
</dbReference>
<dbReference type="GO" id="GO:0005524">
    <property type="term" value="F:ATP binding"/>
    <property type="evidence" value="ECO:0007669"/>
    <property type="project" value="InterPro"/>
</dbReference>
<dbReference type="SMART" id="SM00220">
    <property type="entry name" value="S_TKc"/>
    <property type="match status" value="1"/>
</dbReference>
<dbReference type="RefSeq" id="XP_005787088.1">
    <property type="nucleotide sequence ID" value="XM_005787031.1"/>
</dbReference>